<dbReference type="InterPro" id="IPR001714">
    <property type="entry name" value="Pept_M24_MAP"/>
</dbReference>
<dbReference type="PANTHER" id="PTHR43330">
    <property type="entry name" value="METHIONINE AMINOPEPTIDASE"/>
    <property type="match status" value="1"/>
</dbReference>
<dbReference type="SUPFAM" id="SSF55920">
    <property type="entry name" value="Creatinase/aminopeptidase"/>
    <property type="match status" value="1"/>
</dbReference>
<dbReference type="Pfam" id="PF00557">
    <property type="entry name" value="Peptidase_M24"/>
    <property type="match status" value="1"/>
</dbReference>
<name>A0A5K3FSE3_MESCO</name>
<dbReference type="InterPro" id="IPR036005">
    <property type="entry name" value="Creatinase/aminopeptidase-like"/>
</dbReference>
<protein>
    <submittedName>
        <fullName evidence="2">Peptidase_M24 domain-containing protein</fullName>
    </submittedName>
</protein>
<dbReference type="InterPro" id="IPR000994">
    <property type="entry name" value="Pept_M24"/>
</dbReference>
<feature type="domain" description="Peptidase M24" evidence="1">
    <location>
        <begin position="61"/>
        <end position="314"/>
    </location>
</feature>
<dbReference type="AlphaFoldDB" id="A0A5K3FSE3"/>
<organism evidence="2">
    <name type="scientific">Mesocestoides corti</name>
    <name type="common">Flatworm</name>
    <dbReference type="NCBI Taxonomy" id="53468"/>
    <lineage>
        <taxon>Eukaryota</taxon>
        <taxon>Metazoa</taxon>
        <taxon>Spiralia</taxon>
        <taxon>Lophotrochozoa</taxon>
        <taxon>Platyhelminthes</taxon>
        <taxon>Cestoda</taxon>
        <taxon>Eucestoda</taxon>
        <taxon>Cyclophyllidea</taxon>
        <taxon>Mesocestoididae</taxon>
        <taxon>Mesocestoides</taxon>
    </lineage>
</organism>
<dbReference type="PRINTS" id="PR00599">
    <property type="entry name" value="MAPEPTIDASE"/>
</dbReference>
<dbReference type="GO" id="GO:0070006">
    <property type="term" value="F:metalloaminopeptidase activity"/>
    <property type="evidence" value="ECO:0007669"/>
    <property type="project" value="TreeGrafter"/>
</dbReference>
<reference evidence="2" key="1">
    <citation type="submission" date="2019-11" db="UniProtKB">
        <authorList>
            <consortium name="WormBaseParasite"/>
        </authorList>
    </citation>
    <scope>IDENTIFICATION</scope>
</reference>
<evidence type="ECO:0000259" key="1">
    <source>
        <dbReference type="Pfam" id="PF00557"/>
    </source>
</evidence>
<sequence length="322" mass="34930">MPLRRLGTRFYSTLKSALPNLIRKKCEIFASRGIQLPKYVLGCSENVPKSIEVHDVKAIAELHKAGQITRQILKEIGLLIKPGISTADIELLVINKCIEKAVYPSPLAFEGYPCCVCTSLNDVAIHGIPSEHDILRSGDLLSVDVTVFTGKAHGDACETFLICDEDTLSVNYTQKRHLIACARRACESGIAVCGPGVAFAAIAESISQEVFEMGCRVVAGIGGHSIGDYFHGPPYVAHSVFERESQDAGVRMLPGHVFTIEPVIATAAQLTNGDTDEVIRNVALPVVSTIDNFSVRTTDRALTAQFEEMVLITEEGVHVLTR</sequence>
<dbReference type="PANTHER" id="PTHR43330:SF8">
    <property type="entry name" value="METHIONINE AMINOPEPTIDASE 1D, MITOCHONDRIAL"/>
    <property type="match status" value="1"/>
</dbReference>
<proteinExistence type="predicted"/>
<dbReference type="WBParaSite" id="MCU_011010-RA">
    <property type="protein sequence ID" value="MCU_011010-RA"/>
    <property type="gene ID" value="MCU_011010"/>
</dbReference>
<evidence type="ECO:0000313" key="2">
    <source>
        <dbReference type="WBParaSite" id="MCU_011010-RA"/>
    </source>
</evidence>
<dbReference type="Gene3D" id="3.90.230.10">
    <property type="entry name" value="Creatinase/methionine aminopeptidase superfamily"/>
    <property type="match status" value="1"/>
</dbReference>
<accession>A0A5K3FSE3</accession>